<accession>A0A0D2S1F6</accession>
<protein>
    <submittedName>
        <fullName evidence="1">Uncharacterized protein</fullName>
    </submittedName>
</protein>
<reference evidence="1 2" key="1">
    <citation type="journal article" date="2012" name="Nature">
        <title>Repeated polyploidization of Gossypium genomes and the evolution of spinnable cotton fibres.</title>
        <authorList>
            <person name="Paterson A.H."/>
            <person name="Wendel J.F."/>
            <person name="Gundlach H."/>
            <person name="Guo H."/>
            <person name="Jenkins J."/>
            <person name="Jin D."/>
            <person name="Llewellyn D."/>
            <person name="Showmaker K.C."/>
            <person name="Shu S."/>
            <person name="Udall J."/>
            <person name="Yoo M.J."/>
            <person name="Byers R."/>
            <person name="Chen W."/>
            <person name="Doron-Faigenboim A."/>
            <person name="Duke M.V."/>
            <person name="Gong L."/>
            <person name="Grimwood J."/>
            <person name="Grover C."/>
            <person name="Grupp K."/>
            <person name="Hu G."/>
            <person name="Lee T.H."/>
            <person name="Li J."/>
            <person name="Lin L."/>
            <person name="Liu T."/>
            <person name="Marler B.S."/>
            <person name="Page J.T."/>
            <person name="Roberts A.W."/>
            <person name="Romanel E."/>
            <person name="Sanders W.S."/>
            <person name="Szadkowski E."/>
            <person name="Tan X."/>
            <person name="Tang H."/>
            <person name="Xu C."/>
            <person name="Wang J."/>
            <person name="Wang Z."/>
            <person name="Zhang D."/>
            <person name="Zhang L."/>
            <person name="Ashrafi H."/>
            <person name="Bedon F."/>
            <person name="Bowers J.E."/>
            <person name="Brubaker C.L."/>
            <person name="Chee P.W."/>
            <person name="Das S."/>
            <person name="Gingle A.R."/>
            <person name="Haigler C.H."/>
            <person name="Harker D."/>
            <person name="Hoffmann L.V."/>
            <person name="Hovav R."/>
            <person name="Jones D.C."/>
            <person name="Lemke C."/>
            <person name="Mansoor S."/>
            <person name="ur Rahman M."/>
            <person name="Rainville L.N."/>
            <person name="Rambani A."/>
            <person name="Reddy U.K."/>
            <person name="Rong J.K."/>
            <person name="Saranga Y."/>
            <person name="Scheffler B.E."/>
            <person name="Scheffler J.A."/>
            <person name="Stelly D.M."/>
            <person name="Triplett B.A."/>
            <person name="Van Deynze A."/>
            <person name="Vaslin M.F."/>
            <person name="Waghmare V.N."/>
            <person name="Walford S.A."/>
            <person name="Wright R.J."/>
            <person name="Zaki E.A."/>
            <person name="Zhang T."/>
            <person name="Dennis E.S."/>
            <person name="Mayer K.F."/>
            <person name="Peterson D.G."/>
            <person name="Rokhsar D.S."/>
            <person name="Wang X."/>
            <person name="Schmutz J."/>
        </authorList>
    </citation>
    <scope>NUCLEOTIDE SEQUENCE [LARGE SCALE GENOMIC DNA]</scope>
</reference>
<dbReference type="EMBL" id="CM001745">
    <property type="protein sequence ID" value="KJB38149.1"/>
    <property type="molecule type" value="Genomic_DNA"/>
</dbReference>
<evidence type="ECO:0000313" key="2">
    <source>
        <dbReference type="Proteomes" id="UP000032304"/>
    </source>
</evidence>
<proteinExistence type="predicted"/>
<sequence length="129" mass="14839">MGPTFLTMGFLLKTFSIPDSILQARLIIGRFDHYNTQMTFSTRVDISHRKHLLDSAVDKSSNCVFYSQHKTPQKVFAQTMAADKMLKHSHGASQNMYGLTYLGFTGWHQIVTQWHAHIQPTTYIFQSRT</sequence>
<dbReference type="Gramene" id="KJB38149">
    <property type="protein sequence ID" value="KJB38149"/>
    <property type="gene ID" value="B456_006G239200"/>
</dbReference>
<name>A0A0D2S1F6_GOSRA</name>
<gene>
    <name evidence="1" type="ORF">B456_006G239200</name>
</gene>
<keyword evidence="2" id="KW-1185">Reference proteome</keyword>
<evidence type="ECO:0000313" key="1">
    <source>
        <dbReference type="EMBL" id="KJB38149.1"/>
    </source>
</evidence>
<dbReference type="Proteomes" id="UP000032304">
    <property type="component" value="Chromosome 6"/>
</dbReference>
<dbReference type="AlphaFoldDB" id="A0A0D2S1F6"/>
<organism evidence="1 2">
    <name type="scientific">Gossypium raimondii</name>
    <name type="common">Peruvian cotton</name>
    <name type="synonym">Gossypium klotzschianum subsp. raimondii</name>
    <dbReference type="NCBI Taxonomy" id="29730"/>
    <lineage>
        <taxon>Eukaryota</taxon>
        <taxon>Viridiplantae</taxon>
        <taxon>Streptophyta</taxon>
        <taxon>Embryophyta</taxon>
        <taxon>Tracheophyta</taxon>
        <taxon>Spermatophyta</taxon>
        <taxon>Magnoliopsida</taxon>
        <taxon>eudicotyledons</taxon>
        <taxon>Gunneridae</taxon>
        <taxon>Pentapetalae</taxon>
        <taxon>rosids</taxon>
        <taxon>malvids</taxon>
        <taxon>Malvales</taxon>
        <taxon>Malvaceae</taxon>
        <taxon>Malvoideae</taxon>
        <taxon>Gossypium</taxon>
    </lineage>
</organism>